<keyword evidence="2" id="KW-0378">Hydrolase</keyword>
<dbReference type="STRING" id="683960.A0A1E3P280"/>
<feature type="active site" description="Charge relay system" evidence="3">
    <location>
        <position position="206"/>
    </location>
</feature>
<feature type="active site" description="Charge relay system" evidence="3">
    <location>
        <position position="129"/>
    </location>
</feature>
<comment type="similarity">
    <text evidence="1">Belongs to the amidase family.</text>
</comment>
<reference evidence="6 7" key="1">
    <citation type="journal article" date="2016" name="Proc. Natl. Acad. Sci. U.S.A.">
        <title>Comparative genomics of biotechnologically important yeasts.</title>
        <authorList>
            <person name="Riley R."/>
            <person name="Haridas S."/>
            <person name="Wolfe K.H."/>
            <person name="Lopes M.R."/>
            <person name="Hittinger C.T."/>
            <person name="Goeker M."/>
            <person name="Salamov A.A."/>
            <person name="Wisecaver J.H."/>
            <person name="Long T.M."/>
            <person name="Calvey C.H."/>
            <person name="Aerts A.L."/>
            <person name="Barry K.W."/>
            <person name="Choi C."/>
            <person name="Clum A."/>
            <person name="Coughlan A.Y."/>
            <person name="Deshpande S."/>
            <person name="Douglass A.P."/>
            <person name="Hanson S.J."/>
            <person name="Klenk H.-P."/>
            <person name="LaButti K.M."/>
            <person name="Lapidus A."/>
            <person name="Lindquist E.A."/>
            <person name="Lipzen A.M."/>
            <person name="Meier-Kolthoff J.P."/>
            <person name="Ohm R.A."/>
            <person name="Otillar R.P."/>
            <person name="Pangilinan J.L."/>
            <person name="Peng Y."/>
            <person name="Rokas A."/>
            <person name="Rosa C.A."/>
            <person name="Scheuner C."/>
            <person name="Sibirny A.A."/>
            <person name="Slot J.C."/>
            <person name="Stielow J.B."/>
            <person name="Sun H."/>
            <person name="Kurtzman C.P."/>
            <person name="Blackwell M."/>
            <person name="Grigoriev I.V."/>
            <person name="Jeffries T.W."/>
        </authorList>
    </citation>
    <scope>NUCLEOTIDE SEQUENCE [LARGE SCALE GENOMIC DNA]</scope>
    <source>
        <strain evidence="7">ATCC 58044 / CBS 1984 / NCYC 433 / NRRL Y-366-8</strain>
    </source>
</reference>
<evidence type="ECO:0000256" key="3">
    <source>
        <dbReference type="PIRSR" id="PIRSR001221-1"/>
    </source>
</evidence>
<feature type="active site" description="Acyl-ester intermediate" evidence="3">
    <location>
        <position position="230"/>
    </location>
</feature>
<accession>A0A1E3P280</accession>
<dbReference type="OrthoDB" id="6428749at2759"/>
<feature type="domain" description="Amidase" evidence="5">
    <location>
        <begin position="73"/>
        <end position="525"/>
    </location>
</feature>
<gene>
    <name evidence="6" type="ORF">WICANDRAFT_101259</name>
</gene>
<dbReference type="Pfam" id="PF01425">
    <property type="entry name" value="Amidase"/>
    <property type="match status" value="1"/>
</dbReference>
<dbReference type="PIRSF" id="PIRSF001221">
    <property type="entry name" value="Amidase_fungi"/>
    <property type="match status" value="1"/>
</dbReference>
<dbReference type="GO" id="GO:0016787">
    <property type="term" value="F:hydrolase activity"/>
    <property type="evidence" value="ECO:0007669"/>
    <property type="project" value="UniProtKB-KW"/>
</dbReference>
<dbReference type="GeneID" id="30197561"/>
<name>A0A1E3P280_WICAA</name>
<dbReference type="PANTHER" id="PTHR46072">
    <property type="entry name" value="AMIDASE-RELATED-RELATED"/>
    <property type="match status" value="1"/>
</dbReference>
<dbReference type="EMBL" id="KV454211">
    <property type="protein sequence ID" value="ODQ59505.1"/>
    <property type="molecule type" value="Genomic_DNA"/>
</dbReference>
<feature type="binding site" evidence="4">
    <location>
        <position position="206"/>
    </location>
    <ligand>
        <name>substrate</name>
    </ligand>
</feature>
<dbReference type="InterPro" id="IPR023631">
    <property type="entry name" value="Amidase_dom"/>
</dbReference>
<sequence length="539" mass="59368">MTNDWKTLAEAKKKSVDELIPQEWRIPTEIKSNVLGLHETFGILNEKEIAITKNYKVKELLSKIASKELSSVEVATAFSKRAAISTQLTNCCTELLFKEAIERAKWLDDYLEENGQVFGPLHGLPISVKDSHFIKGVDSTVGYVSFIGNKAKITDDAAVVKILRDLGAVIHVKTNVPTTMMTGDSENNIFGRTLNPNNLKLTAGGSSGGEASLVKQRGSLIGIGTDIAGSIRIPSLSCGVYGIRPTAHRFPFEGNQSPTRENALCPISVVSGPIAHDLEDLNFVLDLILNHSNASKYCHDMLPIPWNSKIELPSTIKVGVVLECDSVPIQPPLKRIIKEAVSKLDKNSNFEIIYLKGFPSYKEGWATAFKLFISDPKDESIANIFKSGEPMINSLSKGGMEVYGPPPKIPDEIFELVSKKNEIKNKWIDLFNEHDLDVILAPGAPHTASPHDDFGIAPYTTVWNLVDFPAMVIPFGAVDKEIDQYDDVKIDYCPCTAPSYDKEVYHGGPGHVQLICRTLQDEKLLKIAELTDKVLNKAI</sequence>
<dbReference type="Proteomes" id="UP000094112">
    <property type="component" value="Unassembled WGS sequence"/>
</dbReference>
<protein>
    <recommendedName>
        <fullName evidence="5">Amidase domain-containing protein</fullName>
    </recommendedName>
</protein>
<dbReference type="SUPFAM" id="SSF75304">
    <property type="entry name" value="Amidase signature (AS) enzymes"/>
    <property type="match status" value="1"/>
</dbReference>
<feature type="binding site" evidence="4">
    <location>
        <position position="180"/>
    </location>
    <ligand>
        <name>substrate</name>
    </ligand>
</feature>
<keyword evidence="7" id="KW-1185">Reference proteome</keyword>
<evidence type="ECO:0000256" key="2">
    <source>
        <dbReference type="ARBA" id="ARBA00022801"/>
    </source>
</evidence>
<evidence type="ECO:0000313" key="6">
    <source>
        <dbReference type="EMBL" id="ODQ59505.1"/>
    </source>
</evidence>
<evidence type="ECO:0000256" key="1">
    <source>
        <dbReference type="ARBA" id="ARBA00009199"/>
    </source>
</evidence>
<organism evidence="6 7">
    <name type="scientific">Wickerhamomyces anomalus (strain ATCC 58044 / CBS 1984 / NCYC 433 / NRRL Y-366-8)</name>
    <name type="common">Yeast</name>
    <name type="synonym">Hansenula anomala</name>
    <dbReference type="NCBI Taxonomy" id="683960"/>
    <lineage>
        <taxon>Eukaryota</taxon>
        <taxon>Fungi</taxon>
        <taxon>Dikarya</taxon>
        <taxon>Ascomycota</taxon>
        <taxon>Saccharomycotina</taxon>
        <taxon>Saccharomycetes</taxon>
        <taxon>Phaffomycetales</taxon>
        <taxon>Wickerhamomycetaceae</taxon>
        <taxon>Wickerhamomyces</taxon>
    </lineage>
</organism>
<evidence type="ECO:0000313" key="7">
    <source>
        <dbReference type="Proteomes" id="UP000094112"/>
    </source>
</evidence>
<proteinExistence type="inferred from homology"/>
<dbReference type="PANTHER" id="PTHR46072:SF11">
    <property type="entry name" value="AMIDASE-RELATED"/>
    <property type="match status" value="1"/>
</dbReference>
<evidence type="ECO:0000256" key="4">
    <source>
        <dbReference type="PIRSR" id="PIRSR001221-2"/>
    </source>
</evidence>
<evidence type="ECO:0000259" key="5">
    <source>
        <dbReference type="Pfam" id="PF01425"/>
    </source>
</evidence>
<dbReference type="InterPro" id="IPR036928">
    <property type="entry name" value="AS_sf"/>
</dbReference>
<dbReference type="RefSeq" id="XP_019038712.1">
    <property type="nucleotide sequence ID" value="XM_019180315.1"/>
</dbReference>
<feature type="binding site" evidence="4">
    <location>
        <begin position="227"/>
        <end position="230"/>
    </location>
    <ligand>
        <name>substrate</name>
    </ligand>
</feature>
<dbReference type="Gene3D" id="3.90.1300.10">
    <property type="entry name" value="Amidase signature (AS) domain"/>
    <property type="match status" value="1"/>
</dbReference>
<dbReference type="AlphaFoldDB" id="A0A1E3P280"/>